<evidence type="ECO:0000256" key="1">
    <source>
        <dbReference type="SAM" id="SignalP"/>
    </source>
</evidence>
<keyword evidence="3" id="KW-1185">Reference proteome</keyword>
<gene>
    <name evidence="2" type="ORF">FHETE_2268</name>
</gene>
<proteinExistence type="predicted"/>
<evidence type="ECO:0000313" key="2">
    <source>
        <dbReference type="EMBL" id="KAF5676141.1"/>
    </source>
</evidence>
<sequence>MKFSIVSTILLAQGIAAMPWSTLKTSQSGEEITLRIEVSGASSGSSSAPKPHGSAIDLKNYEVCLKVCFPEEPKCPEGWNNKKFGDGDYPCWTCCKKTGGDDDDL</sequence>
<comment type="caution">
    <text evidence="2">The sequence shown here is derived from an EMBL/GenBank/DDBJ whole genome shotgun (WGS) entry which is preliminary data.</text>
</comment>
<evidence type="ECO:0000313" key="3">
    <source>
        <dbReference type="Proteomes" id="UP000567885"/>
    </source>
</evidence>
<dbReference type="EMBL" id="JAAGWQ010000035">
    <property type="protein sequence ID" value="KAF5676141.1"/>
    <property type="molecule type" value="Genomic_DNA"/>
</dbReference>
<organism evidence="2 3">
    <name type="scientific">Fusarium heterosporum</name>
    <dbReference type="NCBI Taxonomy" id="42747"/>
    <lineage>
        <taxon>Eukaryota</taxon>
        <taxon>Fungi</taxon>
        <taxon>Dikarya</taxon>
        <taxon>Ascomycota</taxon>
        <taxon>Pezizomycotina</taxon>
        <taxon>Sordariomycetes</taxon>
        <taxon>Hypocreomycetidae</taxon>
        <taxon>Hypocreales</taxon>
        <taxon>Nectriaceae</taxon>
        <taxon>Fusarium</taxon>
        <taxon>Fusarium heterosporum species complex</taxon>
    </lineage>
</organism>
<accession>A0A8H5WXW5</accession>
<name>A0A8H5WXW5_FUSHE</name>
<keyword evidence="1" id="KW-0732">Signal</keyword>
<dbReference type="OrthoDB" id="3440400at2759"/>
<protein>
    <submittedName>
        <fullName evidence="2">Pathogenicity protein</fullName>
    </submittedName>
</protein>
<reference evidence="2 3" key="1">
    <citation type="submission" date="2020-05" db="EMBL/GenBank/DDBJ databases">
        <title>Identification and distribution of gene clusters putatively required for synthesis of sphingolipid metabolism inhibitors in phylogenetically diverse species of the filamentous fungus Fusarium.</title>
        <authorList>
            <person name="Kim H.-S."/>
            <person name="Busman M."/>
            <person name="Brown D.W."/>
            <person name="Divon H."/>
            <person name="Uhlig S."/>
            <person name="Proctor R.H."/>
        </authorList>
    </citation>
    <scope>NUCLEOTIDE SEQUENCE [LARGE SCALE GENOMIC DNA]</scope>
    <source>
        <strain evidence="2 3">NRRL 20693</strain>
    </source>
</reference>
<dbReference type="AlphaFoldDB" id="A0A8H5WXW5"/>
<feature type="signal peptide" evidence="1">
    <location>
        <begin position="1"/>
        <end position="17"/>
    </location>
</feature>
<feature type="chain" id="PRO_5034898434" evidence="1">
    <location>
        <begin position="18"/>
        <end position="105"/>
    </location>
</feature>
<dbReference type="Proteomes" id="UP000567885">
    <property type="component" value="Unassembled WGS sequence"/>
</dbReference>